<evidence type="ECO:0000313" key="1">
    <source>
        <dbReference type="EMBL" id="BAK84573.1"/>
    </source>
</evidence>
<name>G2I0W5_KOMMN</name>
<dbReference type="EMBL" id="AP012159">
    <property type="protein sequence ID" value="BAK84573.1"/>
    <property type="molecule type" value="Genomic_DNA"/>
</dbReference>
<accession>G2I0W5</accession>
<dbReference type="AlphaFoldDB" id="G2I0W5"/>
<dbReference type="HOGENOM" id="CLU_2752537_0_0_5"/>
<protein>
    <submittedName>
        <fullName evidence="1">Uncharacterized protein</fullName>
    </submittedName>
</protein>
<proteinExistence type="predicted"/>
<reference evidence="2" key="1">
    <citation type="journal article" date="2011" name="J. Bacteriol.">
        <title>Complete genome sequence of NBRC 3288, a unique cellulose-nonproducing strain of Gluconacetobacter xylinus isolated from vinegar.</title>
        <authorList>
            <person name="Ogino H."/>
            <person name="Azuma Y."/>
            <person name="Hosoyama A."/>
            <person name="Nakazawa H."/>
            <person name="Matsutani M."/>
            <person name="Hasegawa A."/>
            <person name="Otsuyama K."/>
            <person name="Matsushita K."/>
            <person name="Fujita N."/>
            <person name="Shirai M."/>
        </authorList>
    </citation>
    <scope>NUCLEOTIDE SEQUENCE [LARGE SCALE GENOMIC DNA]</scope>
    <source>
        <strain evidence="2">NBRC 3288 / BCRC 11682 / LMG 1693</strain>
    </source>
</reference>
<sequence>MPIAPYDPKNDPVQIYRRHGSGPIYRAVGLITDPAVILEDVATGQQHTVVIRSLIAKDYVRLIDEPGETS</sequence>
<dbReference type="RefSeq" id="WP_014106071.1">
    <property type="nucleotide sequence ID" value="NC_016027.1"/>
</dbReference>
<dbReference type="Proteomes" id="UP000009044">
    <property type="component" value="Chromosome"/>
</dbReference>
<evidence type="ECO:0000313" key="2">
    <source>
        <dbReference type="Proteomes" id="UP000009044"/>
    </source>
</evidence>
<gene>
    <name evidence="1" type="ordered locus">GLX_21610</name>
</gene>
<dbReference type="PATRIC" id="fig|634177.7.peg.2442"/>
<organism evidence="1 2">
    <name type="scientific">Komagataeibacter medellinensis (strain NBRC 3288 / BCRC 11682 / LMG 1693 / Kondo 51)</name>
    <name type="common">Gluconacetobacter medellinensis</name>
    <dbReference type="NCBI Taxonomy" id="634177"/>
    <lineage>
        <taxon>Bacteria</taxon>
        <taxon>Pseudomonadati</taxon>
        <taxon>Pseudomonadota</taxon>
        <taxon>Alphaproteobacteria</taxon>
        <taxon>Acetobacterales</taxon>
        <taxon>Acetobacteraceae</taxon>
        <taxon>Komagataeibacter</taxon>
    </lineage>
</organism>
<dbReference type="STRING" id="634177.GLX_21610"/>
<dbReference type="KEGG" id="gxy:GLX_21610"/>